<dbReference type="eggNOG" id="COG0797">
    <property type="taxonomic scope" value="Bacteria"/>
</dbReference>
<evidence type="ECO:0000256" key="2">
    <source>
        <dbReference type="ARBA" id="ARBA00023316"/>
    </source>
</evidence>
<dbReference type="AlphaFoldDB" id="U5BPL2"/>
<feature type="domain" description="RlpA-like protein double-psi beta-barrel" evidence="5">
    <location>
        <begin position="22"/>
        <end position="110"/>
    </location>
</feature>
<dbReference type="GO" id="GO:0071555">
    <property type="term" value="P:cell wall organization"/>
    <property type="evidence" value="ECO:0007669"/>
    <property type="project" value="UniProtKB-KW"/>
</dbReference>
<dbReference type="OrthoDB" id="9779128at2"/>
<dbReference type="PANTHER" id="PTHR34183">
    <property type="entry name" value="ENDOLYTIC PEPTIDOGLYCAN TRANSGLYCOSYLASE RLPA"/>
    <property type="match status" value="1"/>
</dbReference>
<dbReference type="InterPro" id="IPR009009">
    <property type="entry name" value="RlpA-like_DPBB"/>
</dbReference>
<evidence type="ECO:0000313" key="7">
    <source>
        <dbReference type="Proteomes" id="UP000016843"/>
    </source>
</evidence>
<dbReference type="InterPro" id="IPR012997">
    <property type="entry name" value="RplA"/>
</dbReference>
<organism evidence="6 7">
    <name type="scientific">Rhodonellum psychrophilum GCM71 = DSM 17998</name>
    <dbReference type="NCBI Taxonomy" id="1123057"/>
    <lineage>
        <taxon>Bacteria</taxon>
        <taxon>Pseudomonadati</taxon>
        <taxon>Bacteroidota</taxon>
        <taxon>Cytophagia</taxon>
        <taxon>Cytophagales</taxon>
        <taxon>Cytophagaceae</taxon>
        <taxon>Rhodonellum</taxon>
    </lineage>
</organism>
<dbReference type="EC" id="4.2.2.-" evidence="3"/>
<keyword evidence="2 3" id="KW-0961">Cell wall biogenesis/degradation</keyword>
<dbReference type="Proteomes" id="UP000016843">
    <property type="component" value="Unassembled WGS sequence"/>
</dbReference>
<dbReference type="Pfam" id="PF03330">
    <property type="entry name" value="DPBB_1"/>
    <property type="match status" value="1"/>
</dbReference>
<name>U5BPL2_9BACT</name>
<dbReference type="EMBL" id="AWXR01000025">
    <property type="protein sequence ID" value="ERM82505.1"/>
    <property type="molecule type" value="Genomic_DNA"/>
</dbReference>
<sequence>MSPSLASGNGGEKDAEAKLKIQEGIASFYGRKFHLRKTANGETFKMEEMTAAHKNLPFGTMLKVINTKNNKVVWVRVNDRLPQNSKRIIDLSRGAAKELEMIQDGIVKVNIEVPDQETVFSLMDHFQDEVPEGIRLRVYEEPIDFEKPDLCFSSLALNLNPKSTASI</sequence>
<dbReference type="GO" id="GO:0008932">
    <property type="term" value="F:lytic endotransglycosylase activity"/>
    <property type="evidence" value="ECO:0007669"/>
    <property type="project" value="UniProtKB-UniRule"/>
</dbReference>
<protein>
    <recommendedName>
        <fullName evidence="3">Probable endolytic peptidoglycan transglycosylase RlpA</fullName>
        <ecNumber evidence="3">4.2.2.-</ecNumber>
    </recommendedName>
</protein>
<reference evidence="6 7" key="1">
    <citation type="journal article" date="2013" name="Genome Announc.">
        <title>Draft Genome Sequence of the Psychrophilic and Alkaliphilic Rhodonellum psychrophilum Strain GCM71T.</title>
        <authorList>
            <person name="Hauptmann A.L."/>
            <person name="Glaring M.A."/>
            <person name="Hallin P.F."/>
            <person name="Prieme A."/>
            <person name="Stougaard P."/>
        </authorList>
    </citation>
    <scope>NUCLEOTIDE SEQUENCE [LARGE SCALE GENOMIC DNA]</scope>
    <source>
        <strain evidence="6 7">GCM71</strain>
    </source>
</reference>
<dbReference type="SUPFAM" id="SSF50685">
    <property type="entry name" value="Barwin-like endoglucanases"/>
    <property type="match status" value="1"/>
</dbReference>
<evidence type="ECO:0000256" key="4">
    <source>
        <dbReference type="RuleBase" id="RU003495"/>
    </source>
</evidence>
<keyword evidence="1 3" id="KW-0456">Lyase</keyword>
<evidence type="ECO:0000313" key="6">
    <source>
        <dbReference type="EMBL" id="ERM82505.1"/>
    </source>
</evidence>
<dbReference type="CDD" id="cd22268">
    <property type="entry name" value="DPBB_RlpA-like"/>
    <property type="match status" value="1"/>
</dbReference>
<dbReference type="Gene3D" id="2.40.40.10">
    <property type="entry name" value="RlpA-like domain"/>
    <property type="match status" value="1"/>
</dbReference>
<evidence type="ECO:0000256" key="3">
    <source>
        <dbReference type="HAMAP-Rule" id="MF_02071"/>
    </source>
</evidence>
<dbReference type="NCBIfam" id="TIGR00413">
    <property type="entry name" value="rlpA"/>
    <property type="match status" value="1"/>
</dbReference>
<dbReference type="HAMAP" id="MF_02071">
    <property type="entry name" value="RlpA"/>
    <property type="match status" value="1"/>
</dbReference>
<dbReference type="PATRIC" id="fig|1123057.7.peg.2586"/>
<comment type="similarity">
    <text evidence="3 4">Belongs to the RlpA family.</text>
</comment>
<accession>U5BPL2</accession>
<dbReference type="PANTHER" id="PTHR34183:SF1">
    <property type="entry name" value="ENDOLYTIC PEPTIDOGLYCAN TRANSGLYCOSYLASE RLPA"/>
    <property type="match status" value="1"/>
</dbReference>
<dbReference type="InterPro" id="IPR036908">
    <property type="entry name" value="RlpA-like_sf"/>
</dbReference>
<gene>
    <name evidence="3" type="primary">rlpA</name>
    <name evidence="6" type="ORF">P872_05920</name>
</gene>
<evidence type="ECO:0000259" key="5">
    <source>
        <dbReference type="Pfam" id="PF03330"/>
    </source>
</evidence>
<comment type="caution">
    <text evidence="6">The sequence shown here is derived from an EMBL/GenBank/DDBJ whole genome shotgun (WGS) entry which is preliminary data.</text>
</comment>
<dbReference type="InterPro" id="IPR034718">
    <property type="entry name" value="RlpA"/>
</dbReference>
<evidence type="ECO:0000256" key="1">
    <source>
        <dbReference type="ARBA" id="ARBA00023239"/>
    </source>
</evidence>
<comment type="function">
    <text evidence="3">Lytic transglycosylase with a strong preference for naked glycan strands that lack stem peptides.</text>
</comment>
<proteinExistence type="inferred from homology"/>
<dbReference type="GO" id="GO:0000270">
    <property type="term" value="P:peptidoglycan metabolic process"/>
    <property type="evidence" value="ECO:0007669"/>
    <property type="project" value="UniProtKB-UniRule"/>
</dbReference>
<keyword evidence="7" id="KW-1185">Reference proteome</keyword>